<feature type="compositionally biased region" description="Basic and acidic residues" evidence="1">
    <location>
        <begin position="754"/>
        <end position="767"/>
    </location>
</feature>
<feature type="region of interest" description="Disordered" evidence="1">
    <location>
        <begin position="1171"/>
        <end position="1222"/>
    </location>
</feature>
<accession>A0A9K3CN11</accession>
<sequence>MKRSPPPKGNQWAGRVVFSHTGWDDPPKYSDTPQEYQRRSGEPQYESGSLEQGRHGRDRQPSPPRYRDERGHFRGSTSPGRRPRFYDGRGGRYVQVGSGDRERRPDVDTFETALYSPHRHTPTQQKTLRRLFSSPVDFTPIPLIEYDVPYSSREKAPRPPKGCVITDTIRHYLRLNTGPSGHNFVAYSGDLITGITEAAGHYCEIKPHSRDQVFIAANQREALLMAYDKLRQYLGAGSADGKSGLPREHDRLNIKTERRASCVVPISERVYNHLMVPKRSGSKGPDMVPTFRCRHVVGVVSCLVERGCFIRVLPEGFRVECKVSSAARMGAHMLTRYHSALEAMLTRAPATTVPSTEPKPVSDTVNVKGEPELVDIEQGKAPAVQSELQHKAAAYKQENETYVSHIRTIAQQMETLNNDCYSFFYPRRYPPSMHPLTLGSTVPEPARQGNSRLQSSVDHLMRKITPYLRRPYLLGIVVAKLYAEGEAQLTRVLMRQGKVSTGPVITHPWSFFSAHQPGSPAPLDKETIQTVQNDIAWVYPTDTDVYALAWHLVTDVFPAPDSIDSNASAVLEYAAGLSCGMSADCLATGRRPPLGTGFSFLSTPLCGLFHCVSTTCGGYQYAHSLIGTVLHSVFSQVSASTFSEQSSTRSSAQLRCSPDVDRTRFLTTVNLLLALKDNATSLPPLLLDILRTVVSYTHPTLLEPLALSRYGEKIVRDRDREREEGRDAVAASPQGGEGEVEREREVSDSDGSSEQEREREAAYRDRSEQRMAPLHSLVYEVMFVHVLEPIIQDQGFVESVCFAGDIDVAPTTVGEILLGAFDTLRSEVYNDFCRASVSRTPDTLAQLEKDASVVCAGPCADVPGVNEPSTDHYTFSPRLTAWLERERQYTYEQATKEQMQWKLRIRKGNGYRALAVMSGGHTSSSYLAATLFPQQHPASVPPTLRRAHTIKARRREREKAASEAETEGSLTRTQSLQTPRNRTKRTSDPDADPYVRDRERGATSDQERERERERSSDRGRITSSPSASSLSSMVMPKYLFNSVVMAKPARDPQRTLSSSSSAVRGMMYTDSDTESEVLIDGVDLALLPNAGGADNYAQVQQKKARFLSATVATTAACLIKGLLFDYVLRTEAHTTHTPEGEREREDDEDGECDRVTSVWERDASTISPTVAVTPTKEGERERERDGRNMTLQRGRPTPFDLGLVRGSPSPTTSPTESKYPIGIPPLVSPAGILREGSKENIMIPGREREMKSEGLKPLAGAMGGSLMFPPACLSPVASPTKGGDTYTIHPYATLPGLPALPLYTCAKGNTLSTLGAAVVTLPAALDRRHSAPLVVRATDPWLGLVTKLLYAVSKPTQETSSRPSVPLDKTLHIFSPRQRPHSPGLRGSRAARGTSPGEIREGRHRMRRSVRGERAASPGKGSPDGERRTIDLPGLGSSYQGILAWFLASLWRPSPRHKRSCSQTRINTVYVDDNFRGGRGGEIHPAVRGTLGHLKYSTNYKLRSLLSSAPVDNAAQRSFIISRLLELPSLCAHVLRCVSGEQYSPVMGIDGRAYLVLSSILQLPNLHSLVADIATHDVPYFVTATAAFTQHRHQRLCPLFAGLERAHAAHMALNDFFTEQDLRKNGQQLVNQISRRESIILGATMHNRKYAADWIADRLPPSATEREGERVEFGVAVGEGEDGAKMQELIEHQGLYVLAESIYQMQGGTQYISPCRIFSLPERIILPGSIMEYILFHLDRFNVANKDRAPSINDIWRAADLSPAKRYTEEPFCRLNMVRHAVLLMYRLVYQVVLNFPQGRPFAKEWPMPSAKTLSTRNTVLCRYLFDAIFSQYADRILGLFSVSDDSDLVTAVTTISPRERHAFLASYDTYLTEKGIPPGHPAFERISAQFASLAQARDPFSVVEQIRLVYVCIIDQCALLREEVSAEFLQAITVRCIFSASQAPVNLVTNCVLTALFSSVSDAPEEITCPFLDADVNHEATGMRLRIETSVYNILRR</sequence>
<dbReference type="EMBL" id="BDIP01000096">
    <property type="protein sequence ID" value="GIQ80049.1"/>
    <property type="molecule type" value="Genomic_DNA"/>
</dbReference>
<keyword evidence="3" id="KW-1185">Reference proteome</keyword>
<feature type="compositionally biased region" description="Basic and acidic residues" evidence="1">
    <location>
        <begin position="985"/>
        <end position="1020"/>
    </location>
</feature>
<name>A0A9K3CN11_9EUKA</name>
<evidence type="ECO:0000256" key="1">
    <source>
        <dbReference type="SAM" id="MobiDB-lite"/>
    </source>
</evidence>
<feature type="region of interest" description="Disordered" evidence="1">
    <location>
        <begin position="1355"/>
        <end position="1431"/>
    </location>
</feature>
<comment type="caution">
    <text evidence="2">The sequence shown here is derived from an EMBL/GenBank/DDBJ whole genome shotgun (WGS) entry which is preliminary data.</text>
</comment>
<reference evidence="2 3" key="1">
    <citation type="journal article" date="2018" name="PLoS ONE">
        <title>The draft genome of Kipferlia bialata reveals reductive genome evolution in fornicate parasites.</title>
        <authorList>
            <person name="Tanifuji G."/>
            <person name="Takabayashi S."/>
            <person name="Kume K."/>
            <person name="Takagi M."/>
            <person name="Nakayama T."/>
            <person name="Kamikawa R."/>
            <person name="Inagaki Y."/>
            <person name="Hashimoto T."/>
        </authorList>
    </citation>
    <scope>NUCLEOTIDE SEQUENCE [LARGE SCALE GENOMIC DNA]</scope>
    <source>
        <strain evidence="2">NY0173</strain>
    </source>
</reference>
<feature type="region of interest" description="Disordered" evidence="1">
    <location>
        <begin position="718"/>
        <end position="767"/>
    </location>
</feature>
<evidence type="ECO:0000313" key="3">
    <source>
        <dbReference type="Proteomes" id="UP000265618"/>
    </source>
</evidence>
<feature type="region of interest" description="Disordered" evidence="1">
    <location>
        <begin position="1"/>
        <end position="104"/>
    </location>
</feature>
<feature type="compositionally biased region" description="Basic and acidic residues" evidence="1">
    <location>
        <begin position="718"/>
        <end position="727"/>
    </location>
</feature>
<proteinExistence type="predicted"/>
<dbReference type="Proteomes" id="UP000265618">
    <property type="component" value="Unassembled WGS sequence"/>
</dbReference>
<gene>
    <name evidence="2" type="ORF">KIPB_000780</name>
</gene>
<protein>
    <submittedName>
        <fullName evidence="2">Uncharacterized protein</fullName>
    </submittedName>
</protein>
<feature type="compositionally biased region" description="Basic and acidic residues" evidence="1">
    <location>
        <begin position="1133"/>
        <end position="1143"/>
    </location>
</feature>
<feature type="compositionally biased region" description="Polar residues" evidence="1">
    <location>
        <begin position="968"/>
        <end position="980"/>
    </location>
</feature>
<feature type="compositionally biased region" description="Basic and acidic residues" evidence="1">
    <location>
        <begin position="1176"/>
        <end position="1187"/>
    </location>
</feature>
<feature type="region of interest" description="Disordered" evidence="1">
    <location>
        <begin position="952"/>
        <end position="1029"/>
    </location>
</feature>
<feature type="region of interest" description="Disordered" evidence="1">
    <location>
        <begin position="1133"/>
        <end position="1152"/>
    </location>
</feature>
<organism evidence="2 3">
    <name type="scientific">Kipferlia bialata</name>
    <dbReference type="NCBI Taxonomy" id="797122"/>
    <lineage>
        <taxon>Eukaryota</taxon>
        <taxon>Metamonada</taxon>
        <taxon>Carpediemonas-like organisms</taxon>
        <taxon>Kipferlia</taxon>
    </lineage>
</organism>
<evidence type="ECO:0000313" key="2">
    <source>
        <dbReference type="EMBL" id="GIQ80049.1"/>
    </source>
</evidence>
<feature type="compositionally biased region" description="Basic and acidic residues" evidence="1">
    <location>
        <begin position="52"/>
        <end position="72"/>
    </location>
</feature>